<evidence type="ECO:0000259" key="2">
    <source>
        <dbReference type="Pfam" id="PF21007"/>
    </source>
</evidence>
<feature type="region of interest" description="Disordered" evidence="1">
    <location>
        <begin position="21"/>
        <end position="125"/>
    </location>
</feature>
<keyword evidence="4" id="KW-1185">Reference proteome</keyword>
<dbReference type="InterPro" id="IPR049390">
    <property type="entry name" value="FBF1_C"/>
</dbReference>
<feature type="compositionally biased region" description="Low complexity" evidence="1">
    <location>
        <begin position="31"/>
        <end position="46"/>
    </location>
</feature>
<dbReference type="InterPro" id="IPR033561">
    <property type="entry name" value="FBF1"/>
</dbReference>
<protein>
    <submittedName>
        <fullName evidence="3">Establishment of epithelial cell polarity</fullName>
    </submittedName>
</protein>
<dbReference type="Pfam" id="PF21007">
    <property type="entry name" value="FBF1"/>
    <property type="match status" value="1"/>
</dbReference>
<comment type="caution">
    <text evidence="3">The sequence shown here is derived from an EMBL/GenBank/DDBJ whole genome shotgun (WGS) entry which is preliminary data.</text>
</comment>
<feature type="domain" description="Fas-binding factor 1 C-terminal" evidence="2">
    <location>
        <begin position="71"/>
        <end position="471"/>
    </location>
</feature>
<evidence type="ECO:0000313" key="4">
    <source>
        <dbReference type="Proteomes" id="UP001527925"/>
    </source>
</evidence>
<evidence type="ECO:0000256" key="1">
    <source>
        <dbReference type="SAM" id="MobiDB-lite"/>
    </source>
</evidence>
<feature type="region of interest" description="Disordered" evidence="1">
    <location>
        <begin position="485"/>
        <end position="506"/>
    </location>
</feature>
<feature type="region of interest" description="Disordered" evidence="1">
    <location>
        <begin position="240"/>
        <end position="269"/>
    </location>
</feature>
<name>A0ABR4N037_9FUNG</name>
<reference evidence="3 4" key="1">
    <citation type="submission" date="2023-09" db="EMBL/GenBank/DDBJ databases">
        <title>Pangenome analysis of Batrachochytrium dendrobatidis and related Chytrids.</title>
        <authorList>
            <person name="Yacoub M.N."/>
            <person name="Stajich J.E."/>
            <person name="James T.Y."/>
        </authorList>
    </citation>
    <scope>NUCLEOTIDE SEQUENCE [LARGE SCALE GENOMIC DNA]</scope>
    <source>
        <strain evidence="3 4">JEL0888</strain>
    </source>
</reference>
<gene>
    <name evidence="3" type="primary">FBF1</name>
    <name evidence="3" type="ORF">HK105_207656</name>
</gene>
<dbReference type="EMBL" id="JADGIZ020000056">
    <property type="protein sequence ID" value="KAL2912875.1"/>
    <property type="molecule type" value="Genomic_DNA"/>
</dbReference>
<dbReference type="PANTHER" id="PTHR33689">
    <property type="entry name" value="FAS-BINDING FACTOR 1"/>
    <property type="match status" value="1"/>
</dbReference>
<evidence type="ECO:0000313" key="3">
    <source>
        <dbReference type="EMBL" id="KAL2912875.1"/>
    </source>
</evidence>
<dbReference type="PANTHER" id="PTHR33689:SF1">
    <property type="entry name" value="FAS-BINDING FACTOR 1"/>
    <property type="match status" value="1"/>
</dbReference>
<dbReference type="Proteomes" id="UP001527925">
    <property type="component" value="Unassembled WGS sequence"/>
</dbReference>
<organism evidence="3 4">
    <name type="scientific">Polyrhizophydium stewartii</name>
    <dbReference type="NCBI Taxonomy" id="2732419"/>
    <lineage>
        <taxon>Eukaryota</taxon>
        <taxon>Fungi</taxon>
        <taxon>Fungi incertae sedis</taxon>
        <taxon>Chytridiomycota</taxon>
        <taxon>Chytridiomycota incertae sedis</taxon>
        <taxon>Chytridiomycetes</taxon>
        <taxon>Rhizophydiales</taxon>
        <taxon>Rhizophydiales incertae sedis</taxon>
        <taxon>Polyrhizophydium</taxon>
    </lineage>
</organism>
<accession>A0ABR4N037</accession>
<sequence>MTSDPISIGLKSESLSSLAALSDSDQEDSAELAAANVESSHSVASSRKSKASGHVEINEVPKVIEPARQPSKSSLRSQENRSKTDAELHKQIDDLKRQLEDSRAEVRKLSESIDDERDKAAREKMEASARYAEELEKTRADSDRRMRELREDHERAVSRIEREAEEKAARKGKIDMDEQRIMFEREISELKQAHLDEMQRILSSTDSARRLADLAVQMEGSSKMMSELQGRLEADHARALDHREASVTERERQSKELQDQLLREKQEMDADRVKTQEMLERMEAVLRETKRKQEQEIEAIYRDRARLAAQNSEIQQERDATLARLEEERNDFAVAKEAWEIERKRIQTQVTEERRQLGKERAEVASLERINKQLQEELLLAKTRQDDQMQMERLVLERDMRGLHARLADLHREEASMRAERMRLDALQAQLDVEKGVIESAKGAMERNIRQAALLHGEAARERHRLQAMQAEVDVAKQQIETGKMEAARAGRDAAAADAEREAAPS</sequence>
<proteinExistence type="predicted"/>
<feature type="compositionally biased region" description="Basic and acidic residues" evidence="1">
    <location>
        <begin position="78"/>
        <end position="125"/>
    </location>
</feature>